<dbReference type="Gene3D" id="3.20.20.70">
    <property type="entry name" value="Aldolase class I"/>
    <property type="match status" value="1"/>
</dbReference>
<sequence length="362" mass="40173">MAPSLFDPLVIGQCNLRHRVVMAPMTRFRTDSDHSPLPITKEYYCQRSHSPGTLIITEGTAVSETLVGLPHWAGFWSENQLRRWKDIVEEVHSKGSFIFLQFCCAGRTADKGFPKLSASNIPLEAQASAIETEDDDRPPKPMTEQDIQNAINDHATAARNAIAAGFDGVELHGANGYLIDQFIQESCNNRTDAWGGSVENRSRFALEVTAAVVNAVGGDRVGFRISPWSTYHSIKPQNPEAQFTHLVTELQKFNLAYLHVITSRVDNWYDVDRQKPLDFVFSSWRKDTPIIITGAFDGNSAKHAVEVEHKDFKVAIGFGRSFASTPDLVACIKKGIAPNPFKGDLAYTPGTPKGYIDYPFLS</sequence>
<organism evidence="3 4">
    <name type="scientific">Colletotrichum incanum</name>
    <name type="common">Soybean anthracnose fungus</name>
    <dbReference type="NCBI Taxonomy" id="1573173"/>
    <lineage>
        <taxon>Eukaryota</taxon>
        <taxon>Fungi</taxon>
        <taxon>Dikarya</taxon>
        <taxon>Ascomycota</taxon>
        <taxon>Pezizomycotina</taxon>
        <taxon>Sordariomycetes</taxon>
        <taxon>Hypocreomycetidae</taxon>
        <taxon>Glomerellales</taxon>
        <taxon>Glomerellaceae</taxon>
        <taxon>Colletotrichum</taxon>
        <taxon>Colletotrichum spaethianum species complex</taxon>
    </lineage>
</organism>
<reference evidence="3 4" key="1">
    <citation type="submission" date="2015-06" db="EMBL/GenBank/DDBJ databases">
        <title>Survival trade-offs in plant roots during colonization by closely related pathogenic and mutualistic fungi.</title>
        <authorList>
            <person name="Hacquard S."/>
            <person name="Kracher B."/>
            <person name="Hiruma K."/>
            <person name="Weinman A."/>
            <person name="Muench P."/>
            <person name="Garrido Oter R."/>
            <person name="Ver Loren van Themaat E."/>
            <person name="Dallerey J.-F."/>
            <person name="Damm U."/>
            <person name="Henrissat B."/>
            <person name="Lespinet O."/>
            <person name="Thon M."/>
            <person name="Kemen E."/>
            <person name="McHardy A.C."/>
            <person name="Schulze-Lefert P."/>
            <person name="O'Connell R.J."/>
        </authorList>
    </citation>
    <scope>NUCLEOTIDE SEQUENCE [LARGE SCALE GENOMIC DNA]</scope>
    <source>
        <strain evidence="3 4">MAFF 238704</strain>
    </source>
</reference>
<dbReference type="PANTHER" id="PTHR22893:SF91">
    <property type="entry name" value="NADPH DEHYDROGENASE 2-RELATED"/>
    <property type="match status" value="1"/>
</dbReference>
<dbReference type="InterPro" id="IPR045247">
    <property type="entry name" value="Oye-like"/>
</dbReference>
<dbReference type="Pfam" id="PF00724">
    <property type="entry name" value="Oxidored_FMN"/>
    <property type="match status" value="1"/>
</dbReference>
<protein>
    <submittedName>
        <fullName evidence="3">Nadh:flavin oxidoreductase nadh oxidase family protein</fullName>
    </submittedName>
</protein>
<proteinExistence type="predicted"/>
<keyword evidence="4" id="KW-1185">Reference proteome</keyword>
<keyword evidence="1" id="KW-0285">Flavoprotein</keyword>
<accession>A0A166Q3Q2</accession>
<name>A0A166Q3Q2_COLIC</name>
<dbReference type="InterPro" id="IPR013785">
    <property type="entry name" value="Aldolase_TIM"/>
</dbReference>
<dbReference type="STRING" id="1573173.A0A166Q3Q2"/>
<evidence type="ECO:0000256" key="1">
    <source>
        <dbReference type="ARBA" id="ARBA00022630"/>
    </source>
</evidence>
<evidence type="ECO:0000313" key="3">
    <source>
        <dbReference type="EMBL" id="KZL67481.1"/>
    </source>
</evidence>
<comment type="caution">
    <text evidence="3">The sequence shown here is derived from an EMBL/GenBank/DDBJ whole genome shotgun (WGS) entry which is preliminary data.</text>
</comment>
<dbReference type="SUPFAM" id="SSF51395">
    <property type="entry name" value="FMN-linked oxidoreductases"/>
    <property type="match status" value="1"/>
</dbReference>
<evidence type="ECO:0000313" key="4">
    <source>
        <dbReference type="Proteomes" id="UP000076584"/>
    </source>
</evidence>
<dbReference type="AlphaFoldDB" id="A0A166Q3Q2"/>
<dbReference type="EMBL" id="LFIW01002536">
    <property type="protein sequence ID" value="KZL67481.1"/>
    <property type="molecule type" value="Genomic_DNA"/>
</dbReference>
<dbReference type="PANTHER" id="PTHR22893">
    <property type="entry name" value="NADH OXIDOREDUCTASE-RELATED"/>
    <property type="match status" value="1"/>
</dbReference>
<gene>
    <name evidence="3" type="ORF">CI238_01017</name>
</gene>
<dbReference type="GO" id="GO:0010181">
    <property type="term" value="F:FMN binding"/>
    <property type="evidence" value="ECO:0007669"/>
    <property type="project" value="InterPro"/>
</dbReference>
<dbReference type="InterPro" id="IPR001155">
    <property type="entry name" value="OxRdtase_FMN_N"/>
</dbReference>
<dbReference type="GO" id="GO:0003959">
    <property type="term" value="F:NADPH dehydrogenase activity"/>
    <property type="evidence" value="ECO:0007669"/>
    <property type="project" value="TreeGrafter"/>
</dbReference>
<feature type="domain" description="NADH:flavin oxidoreductase/NADH oxidase N-terminal" evidence="2">
    <location>
        <begin position="4"/>
        <end position="337"/>
    </location>
</feature>
<dbReference type="Proteomes" id="UP000076584">
    <property type="component" value="Unassembled WGS sequence"/>
</dbReference>
<evidence type="ECO:0000259" key="2">
    <source>
        <dbReference type="Pfam" id="PF00724"/>
    </source>
</evidence>
<dbReference type="CDD" id="cd02933">
    <property type="entry name" value="OYE_like_FMN"/>
    <property type="match status" value="1"/>
</dbReference>